<reference evidence="8 9" key="1">
    <citation type="journal article" date="2019" name="Int. J. Syst. Evol. Microbiol.">
        <title>The Global Catalogue of Microorganisms (GCM) 10K type strain sequencing project: providing services to taxonomists for standard genome sequencing and annotation.</title>
        <authorList>
            <consortium name="The Broad Institute Genomics Platform"/>
            <consortium name="The Broad Institute Genome Sequencing Center for Infectious Disease"/>
            <person name="Wu L."/>
            <person name="Ma J."/>
        </authorList>
    </citation>
    <scope>NUCLEOTIDE SEQUENCE [LARGE SCALE GENOMIC DNA]</scope>
    <source>
        <strain evidence="8 9">DT85</strain>
    </source>
</reference>
<keyword evidence="3 6" id="KW-0812">Transmembrane</keyword>
<dbReference type="Proteomes" id="UP001596398">
    <property type="component" value="Unassembled WGS sequence"/>
</dbReference>
<evidence type="ECO:0000313" key="8">
    <source>
        <dbReference type="EMBL" id="MFC7236079.1"/>
    </source>
</evidence>
<dbReference type="PANTHER" id="PTHR30221:SF1">
    <property type="entry name" value="SMALL-CONDUCTANCE MECHANOSENSITIVE CHANNEL"/>
    <property type="match status" value="1"/>
</dbReference>
<evidence type="ECO:0000256" key="2">
    <source>
        <dbReference type="ARBA" id="ARBA00022475"/>
    </source>
</evidence>
<dbReference type="InterPro" id="IPR011066">
    <property type="entry name" value="MscS_channel_C_sf"/>
</dbReference>
<dbReference type="Pfam" id="PF00924">
    <property type="entry name" value="MS_channel_2nd"/>
    <property type="match status" value="1"/>
</dbReference>
<dbReference type="RefSeq" id="WP_276234231.1">
    <property type="nucleotide sequence ID" value="NZ_CP119802.1"/>
</dbReference>
<gene>
    <name evidence="8" type="ORF">ACFQJ4_12205</name>
</gene>
<evidence type="ECO:0000256" key="3">
    <source>
        <dbReference type="ARBA" id="ARBA00022692"/>
    </source>
</evidence>
<dbReference type="AlphaFoldDB" id="A0ABD5ZSB2"/>
<keyword evidence="2" id="KW-1003">Cell membrane</keyword>
<name>A0ABD5ZSB2_9EURY</name>
<dbReference type="Gene3D" id="3.30.70.100">
    <property type="match status" value="1"/>
</dbReference>
<evidence type="ECO:0000256" key="5">
    <source>
        <dbReference type="ARBA" id="ARBA00023136"/>
    </source>
</evidence>
<dbReference type="InterPro" id="IPR010920">
    <property type="entry name" value="LSM_dom_sf"/>
</dbReference>
<dbReference type="GO" id="GO:0005886">
    <property type="term" value="C:plasma membrane"/>
    <property type="evidence" value="ECO:0007669"/>
    <property type="project" value="UniProtKB-SubCell"/>
</dbReference>
<keyword evidence="5 6" id="KW-0472">Membrane</keyword>
<feature type="transmembrane region" description="Helical" evidence="6">
    <location>
        <begin position="107"/>
        <end position="135"/>
    </location>
</feature>
<accession>A0ABD5ZSB2</accession>
<keyword evidence="9" id="KW-1185">Reference proteome</keyword>
<dbReference type="InterPro" id="IPR006685">
    <property type="entry name" value="MscS_channel_2nd"/>
</dbReference>
<dbReference type="GeneID" id="79267785"/>
<feature type="domain" description="Mechanosensitive ion channel MscS" evidence="7">
    <location>
        <begin position="128"/>
        <end position="200"/>
    </location>
</feature>
<evidence type="ECO:0000256" key="6">
    <source>
        <dbReference type="SAM" id="Phobius"/>
    </source>
</evidence>
<sequence>MKRVGYVSLVLAALAVVAARVVERALAEPIATPLGDLTLQFLVVKGLTLAAVALAAYGVYLVVAGFLVARAADKRRKHDVRNVVKLAVGGAALAAGFGVVTEQWVGLLVSLGVVGFAVTFALQQPLFSLIGWLYIMLKRPYQVGDRVAIEGSKGDVVAVDFLVTTLWEINGDLVSTHQPSGRIVTLPNSVVLSSHVHNYSWEGFPYVWNELSIQVAYETDLAFARELMVETADDYLGAEMAEHVAQYRERLAETPVELEVGERPSVNVRQGESWVELRLRYLVHPRRGTRVRNDLYERLLAALNEHPDRVSFPVGRNR</sequence>
<evidence type="ECO:0000256" key="4">
    <source>
        <dbReference type="ARBA" id="ARBA00022989"/>
    </source>
</evidence>
<dbReference type="SUPFAM" id="SSF82689">
    <property type="entry name" value="Mechanosensitive channel protein MscS (YggB), C-terminal domain"/>
    <property type="match status" value="1"/>
</dbReference>
<protein>
    <submittedName>
        <fullName evidence="8">Mechanosensitive ion channel family protein</fullName>
    </submittedName>
</protein>
<evidence type="ECO:0000313" key="9">
    <source>
        <dbReference type="Proteomes" id="UP001596398"/>
    </source>
</evidence>
<feature type="transmembrane region" description="Helical" evidence="6">
    <location>
        <begin position="83"/>
        <end position="101"/>
    </location>
</feature>
<keyword evidence="4 6" id="KW-1133">Transmembrane helix</keyword>
<comment type="subcellular location">
    <subcellularLocation>
        <location evidence="1">Cell membrane</location>
        <topology evidence="1">Multi-pass membrane protein</topology>
    </subcellularLocation>
</comment>
<dbReference type="InterPro" id="IPR023408">
    <property type="entry name" value="MscS_beta-dom_sf"/>
</dbReference>
<evidence type="ECO:0000259" key="7">
    <source>
        <dbReference type="Pfam" id="PF00924"/>
    </source>
</evidence>
<dbReference type="EMBL" id="JBHTAP010000001">
    <property type="protein sequence ID" value="MFC7236079.1"/>
    <property type="molecule type" value="Genomic_DNA"/>
</dbReference>
<comment type="caution">
    <text evidence="8">The sequence shown here is derived from an EMBL/GenBank/DDBJ whole genome shotgun (WGS) entry which is preliminary data.</text>
</comment>
<feature type="transmembrane region" description="Helical" evidence="6">
    <location>
        <begin position="51"/>
        <end position="71"/>
    </location>
</feature>
<evidence type="ECO:0000256" key="1">
    <source>
        <dbReference type="ARBA" id="ARBA00004651"/>
    </source>
</evidence>
<dbReference type="SUPFAM" id="SSF50182">
    <property type="entry name" value="Sm-like ribonucleoproteins"/>
    <property type="match status" value="1"/>
</dbReference>
<dbReference type="PANTHER" id="PTHR30221">
    <property type="entry name" value="SMALL-CONDUCTANCE MECHANOSENSITIVE CHANNEL"/>
    <property type="match status" value="1"/>
</dbReference>
<proteinExistence type="predicted"/>
<dbReference type="Gene3D" id="2.30.30.60">
    <property type="match status" value="1"/>
</dbReference>
<organism evidence="8 9">
    <name type="scientific">Halosegnis marinus</name>
    <dbReference type="NCBI Taxonomy" id="3034023"/>
    <lineage>
        <taxon>Archaea</taxon>
        <taxon>Methanobacteriati</taxon>
        <taxon>Methanobacteriota</taxon>
        <taxon>Stenosarchaea group</taxon>
        <taxon>Halobacteria</taxon>
        <taxon>Halobacteriales</taxon>
        <taxon>Natronomonadaceae</taxon>
        <taxon>Halosegnis</taxon>
    </lineage>
</organism>
<dbReference type="InterPro" id="IPR045275">
    <property type="entry name" value="MscS_archaea/bacteria_type"/>
</dbReference>